<dbReference type="PANTHER" id="PTHR12526">
    <property type="entry name" value="GLYCOSYLTRANSFERASE"/>
    <property type="match status" value="1"/>
</dbReference>
<gene>
    <name evidence="4" type="ORF">MNBD_PLANCTO02-62</name>
</gene>
<evidence type="ECO:0000256" key="2">
    <source>
        <dbReference type="ARBA" id="ARBA00022679"/>
    </source>
</evidence>
<protein>
    <submittedName>
        <fullName evidence="4">Probable hexosyltransferase</fullName>
    </submittedName>
</protein>
<dbReference type="Pfam" id="PF00534">
    <property type="entry name" value="Glycos_transf_1"/>
    <property type="match status" value="1"/>
</dbReference>
<reference evidence="4" key="1">
    <citation type="submission" date="2018-06" db="EMBL/GenBank/DDBJ databases">
        <authorList>
            <person name="Zhirakovskaya E."/>
        </authorList>
    </citation>
    <scope>NUCLEOTIDE SEQUENCE</scope>
</reference>
<accession>A0A3B1DVU2</accession>
<keyword evidence="2 4" id="KW-0808">Transferase</keyword>
<evidence type="ECO:0000259" key="3">
    <source>
        <dbReference type="Pfam" id="PF00534"/>
    </source>
</evidence>
<keyword evidence="1" id="KW-0328">Glycosyltransferase</keyword>
<name>A0A3B1DVU2_9ZZZZ</name>
<dbReference type="AlphaFoldDB" id="A0A3B1DVU2"/>
<dbReference type="InterPro" id="IPR001296">
    <property type="entry name" value="Glyco_trans_1"/>
</dbReference>
<sequence length="434" mass="48559">MHIAIITAGGAGMFCGSCMHDNTWARALQKAGAEVTLIPTYTPIRVDEEDVSQQKIFFGGINVYLEHHFPFWQKLPRWMIHWLDSPCVIQFATRFGISNDAKKLGELTVDMLQGEQGSLYHEVDELVDFLTLQLQPDVICFSNVLLSGAVSQLRERFEGKILCTLQGDDVFLNDLTKEYREAAIALIASRVACFDGFITHSQFYADAMSQYMTFPREKFYQLPLGIDLADHDGQPRSRKNEDDFTIGFFARICPEKGLHRLIHAFLPLHEEFPHVKLQVGGYLGARDADYFQQQLARVEHLGDAFTYIGSPQTHAEKVAFYKSCDIVSVPTEYKEPKGLSLLEAMANGVPIVQPAHGAFPEMIQATNGGLLVEPNNSVVLTDAFKQLLVDEPLRMQLATAGHAAVHAKYNSATMAAKSLQLFNDIAMPQESKKR</sequence>
<dbReference type="SUPFAM" id="SSF53756">
    <property type="entry name" value="UDP-Glycosyltransferase/glycogen phosphorylase"/>
    <property type="match status" value="1"/>
</dbReference>
<feature type="domain" description="Glycosyl transferase family 1" evidence="3">
    <location>
        <begin position="236"/>
        <end position="401"/>
    </location>
</feature>
<dbReference type="GO" id="GO:0016757">
    <property type="term" value="F:glycosyltransferase activity"/>
    <property type="evidence" value="ECO:0007669"/>
    <property type="project" value="UniProtKB-KW"/>
</dbReference>
<dbReference type="EMBL" id="UOGL01000430">
    <property type="protein sequence ID" value="VAX40344.1"/>
    <property type="molecule type" value="Genomic_DNA"/>
</dbReference>
<dbReference type="PANTHER" id="PTHR12526:SF640">
    <property type="entry name" value="COLANIC ACID BIOSYNTHESIS GLYCOSYLTRANSFERASE WCAL-RELATED"/>
    <property type="match status" value="1"/>
</dbReference>
<evidence type="ECO:0000256" key="1">
    <source>
        <dbReference type="ARBA" id="ARBA00022676"/>
    </source>
</evidence>
<dbReference type="CDD" id="cd03801">
    <property type="entry name" value="GT4_PimA-like"/>
    <property type="match status" value="1"/>
</dbReference>
<dbReference type="Gene3D" id="3.40.50.2000">
    <property type="entry name" value="Glycogen Phosphorylase B"/>
    <property type="match status" value="2"/>
</dbReference>
<evidence type="ECO:0000313" key="4">
    <source>
        <dbReference type="EMBL" id="VAX40344.1"/>
    </source>
</evidence>
<organism evidence="4">
    <name type="scientific">hydrothermal vent metagenome</name>
    <dbReference type="NCBI Taxonomy" id="652676"/>
    <lineage>
        <taxon>unclassified sequences</taxon>
        <taxon>metagenomes</taxon>
        <taxon>ecological metagenomes</taxon>
    </lineage>
</organism>
<proteinExistence type="predicted"/>